<dbReference type="Proteomes" id="UP000728032">
    <property type="component" value="Unassembled WGS sequence"/>
</dbReference>
<dbReference type="Gene3D" id="2.60.40.690">
    <property type="entry name" value="Alpha-macroglobulin, receptor-binding domain"/>
    <property type="match status" value="1"/>
</dbReference>
<sequence>MAVMEVELPSGYVADMESLPGAPDIKRVDTTKGDTNVVIYFDRITRSKIFLTVCGHRTHRVVNTKAVPIVVYDYYNRRQSALNGLEQPSNYVSLPAITICTAKHFYDWRTESRIISEYFNDLSIREQFTALQTPDDIFGYCLVSKPHLVTHLNDSKREGYVNCADITPIRSAISENFDCMTLFSQLNGESDDYYVVEKKRFWKRRHLKMTKMIKIPEFHQYMVYMNATTFGNDVHLHLHPRNRVITQPQQSDHKR</sequence>
<dbReference type="PANTHER" id="PTHR11412">
    <property type="entry name" value="MACROGLOBULIN / COMPLEMENT"/>
    <property type="match status" value="1"/>
</dbReference>
<dbReference type="InterPro" id="IPR009048">
    <property type="entry name" value="A-macroglobulin_rcpt-bd"/>
</dbReference>
<evidence type="ECO:0000313" key="5">
    <source>
        <dbReference type="Proteomes" id="UP000728032"/>
    </source>
</evidence>
<keyword evidence="1" id="KW-0732">Signal</keyword>
<keyword evidence="5" id="KW-1185">Reference proteome</keyword>
<dbReference type="OrthoDB" id="6537832at2759"/>
<keyword evidence="2" id="KW-0882">Thioester bond</keyword>
<evidence type="ECO:0000259" key="3">
    <source>
        <dbReference type="SMART" id="SM01361"/>
    </source>
</evidence>
<dbReference type="Pfam" id="PF07677">
    <property type="entry name" value="A2M_recep"/>
    <property type="match status" value="1"/>
</dbReference>
<accession>A0A7R9M9B3</accession>
<gene>
    <name evidence="4" type="ORF">ONB1V03_LOCUS12630</name>
</gene>
<dbReference type="SMART" id="SM01361">
    <property type="entry name" value="A2M_recep"/>
    <property type="match status" value="1"/>
</dbReference>
<dbReference type="AlphaFoldDB" id="A0A7R9M9B3"/>
<organism evidence="4">
    <name type="scientific">Oppiella nova</name>
    <dbReference type="NCBI Taxonomy" id="334625"/>
    <lineage>
        <taxon>Eukaryota</taxon>
        <taxon>Metazoa</taxon>
        <taxon>Ecdysozoa</taxon>
        <taxon>Arthropoda</taxon>
        <taxon>Chelicerata</taxon>
        <taxon>Arachnida</taxon>
        <taxon>Acari</taxon>
        <taxon>Acariformes</taxon>
        <taxon>Sarcoptiformes</taxon>
        <taxon>Oribatida</taxon>
        <taxon>Brachypylina</taxon>
        <taxon>Oppioidea</taxon>
        <taxon>Oppiidae</taxon>
        <taxon>Oppiella</taxon>
    </lineage>
</organism>
<dbReference type="InterPro" id="IPR036595">
    <property type="entry name" value="A-macroglobulin_rcpt-bd_sf"/>
</dbReference>
<evidence type="ECO:0000256" key="2">
    <source>
        <dbReference type="ARBA" id="ARBA00022966"/>
    </source>
</evidence>
<name>A0A7R9M9B3_9ACAR</name>
<feature type="domain" description="Alpha-macroglobulin receptor-binding" evidence="3">
    <location>
        <begin position="1"/>
        <end position="85"/>
    </location>
</feature>
<dbReference type="SUPFAM" id="SSF49410">
    <property type="entry name" value="Alpha-macroglobulin receptor domain"/>
    <property type="match status" value="1"/>
</dbReference>
<evidence type="ECO:0000256" key="1">
    <source>
        <dbReference type="ARBA" id="ARBA00022729"/>
    </source>
</evidence>
<dbReference type="EMBL" id="CAJPVJ010010376">
    <property type="protein sequence ID" value="CAG2173177.1"/>
    <property type="molecule type" value="Genomic_DNA"/>
</dbReference>
<proteinExistence type="predicted"/>
<reference evidence="4" key="1">
    <citation type="submission" date="2020-11" db="EMBL/GenBank/DDBJ databases">
        <authorList>
            <person name="Tran Van P."/>
        </authorList>
    </citation>
    <scope>NUCLEOTIDE SEQUENCE</scope>
</reference>
<dbReference type="PANTHER" id="PTHR11412:SF136">
    <property type="entry name" value="CD109 ANTIGEN"/>
    <property type="match status" value="1"/>
</dbReference>
<dbReference type="GO" id="GO:0005576">
    <property type="term" value="C:extracellular region"/>
    <property type="evidence" value="ECO:0007669"/>
    <property type="project" value="InterPro"/>
</dbReference>
<evidence type="ECO:0000313" key="4">
    <source>
        <dbReference type="EMBL" id="CAD7655990.1"/>
    </source>
</evidence>
<protein>
    <recommendedName>
        <fullName evidence="3">Alpha-macroglobulin receptor-binding domain-containing protein</fullName>
    </recommendedName>
</protein>
<dbReference type="EMBL" id="OC925201">
    <property type="protein sequence ID" value="CAD7655990.1"/>
    <property type="molecule type" value="Genomic_DNA"/>
</dbReference>
<dbReference type="InterPro" id="IPR050473">
    <property type="entry name" value="A2M/Complement_sys"/>
</dbReference>